<reference evidence="4 5" key="1">
    <citation type="submission" date="2021-04" db="EMBL/GenBank/DDBJ databases">
        <authorList>
            <person name="De Guttry C."/>
            <person name="Zahm M."/>
            <person name="Klopp C."/>
            <person name="Cabau C."/>
            <person name="Louis A."/>
            <person name="Berthelot C."/>
            <person name="Parey E."/>
            <person name="Roest Crollius H."/>
            <person name="Montfort J."/>
            <person name="Robinson-Rechavi M."/>
            <person name="Bucao C."/>
            <person name="Bouchez O."/>
            <person name="Gislard M."/>
            <person name="Lluch J."/>
            <person name="Milhes M."/>
            <person name="Lampietro C."/>
            <person name="Lopez Roques C."/>
            <person name="Donnadieu C."/>
            <person name="Braasch I."/>
            <person name="Desvignes T."/>
            <person name="Postlethwait J."/>
            <person name="Bobe J."/>
            <person name="Wedekind C."/>
            <person name="Guiguen Y."/>
        </authorList>
    </citation>
    <scope>NUCLEOTIDE SEQUENCE [LARGE SCALE GENOMIC DNA]</scope>
    <source>
        <strain evidence="4">Cs_M1</strain>
        <tissue evidence="4">Blood</tissue>
    </source>
</reference>
<keyword evidence="2" id="KW-0812">Transmembrane</keyword>
<dbReference type="AlphaFoldDB" id="A0AAN8KZL0"/>
<dbReference type="Proteomes" id="UP001356427">
    <property type="component" value="Unassembled WGS sequence"/>
</dbReference>
<organism evidence="4 5">
    <name type="scientific">Coregonus suidteri</name>
    <dbReference type="NCBI Taxonomy" id="861788"/>
    <lineage>
        <taxon>Eukaryota</taxon>
        <taxon>Metazoa</taxon>
        <taxon>Chordata</taxon>
        <taxon>Craniata</taxon>
        <taxon>Vertebrata</taxon>
        <taxon>Euteleostomi</taxon>
        <taxon>Actinopterygii</taxon>
        <taxon>Neopterygii</taxon>
        <taxon>Teleostei</taxon>
        <taxon>Protacanthopterygii</taxon>
        <taxon>Salmoniformes</taxon>
        <taxon>Salmonidae</taxon>
        <taxon>Coregoninae</taxon>
        <taxon>Coregonus</taxon>
    </lineage>
</organism>
<proteinExistence type="predicted"/>
<dbReference type="EMBL" id="JAGTTL010000033">
    <property type="protein sequence ID" value="KAK6295631.1"/>
    <property type="molecule type" value="Genomic_DNA"/>
</dbReference>
<gene>
    <name evidence="4" type="ORF">J4Q44_G00333440</name>
</gene>
<feature type="transmembrane region" description="Helical" evidence="2">
    <location>
        <begin position="161"/>
        <end position="182"/>
    </location>
</feature>
<comment type="caution">
    <text evidence="4">The sequence shown here is derived from an EMBL/GenBank/DDBJ whole genome shotgun (WGS) entry which is preliminary data.</text>
</comment>
<sequence length="320" mass="35106">MLILAHLSLLLLLGNQDSVTCTDLQKQHEVIHAAVGEPLVLNCTYNCSSGFVRGHWIKLPDCPHCSRPRETKNVTKNGDLCTLPLYFPHLSTEDFQYNYTCFSEDHESEQLQRKMEGLVSLQAQARPSALATTVTTDESVTALGNHEDSIIDHEKFTGVKVLATVTVIVAAVLAAVAVYLCMSRNRYCKGKPAVICTGTTSREGSGAGRPTTTGAFSTNCERVALRTTPADCQSDHEVPYADIMITMRGASTPELTQISYLAPGDHRERWREEAGHGPSTGPEARSHLQASRSADRLHVQPREVSRKMSTNSEYAVITYS</sequence>
<evidence type="ECO:0000313" key="5">
    <source>
        <dbReference type="Proteomes" id="UP001356427"/>
    </source>
</evidence>
<feature type="signal peptide" evidence="3">
    <location>
        <begin position="1"/>
        <end position="21"/>
    </location>
</feature>
<feature type="chain" id="PRO_5042826756" evidence="3">
    <location>
        <begin position="22"/>
        <end position="320"/>
    </location>
</feature>
<evidence type="ECO:0000256" key="2">
    <source>
        <dbReference type="SAM" id="Phobius"/>
    </source>
</evidence>
<keyword evidence="2" id="KW-0472">Membrane</keyword>
<name>A0AAN8KZL0_9TELE</name>
<keyword evidence="2" id="KW-1133">Transmembrane helix</keyword>
<evidence type="ECO:0000256" key="1">
    <source>
        <dbReference type="SAM" id="MobiDB-lite"/>
    </source>
</evidence>
<evidence type="ECO:0000256" key="3">
    <source>
        <dbReference type="SAM" id="SignalP"/>
    </source>
</evidence>
<keyword evidence="5" id="KW-1185">Reference proteome</keyword>
<dbReference type="InterPro" id="IPR013783">
    <property type="entry name" value="Ig-like_fold"/>
</dbReference>
<accession>A0AAN8KZL0</accession>
<protein>
    <submittedName>
        <fullName evidence="4">Uncharacterized protein</fullName>
    </submittedName>
</protein>
<evidence type="ECO:0000313" key="4">
    <source>
        <dbReference type="EMBL" id="KAK6295631.1"/>
    </source>
</evidence>
<feature type="region of interest" description="Disordered" evidence="1">
    <location>
        <begin position="268"/>
        <end position="311"/>
    </location>
</feature>
<dbReference type="Gene3D" id="2.60.40.10">
    <property type="entry name" value="Immunoglobulins"/>
    <property type="match status" value="1"/>
</dbReference>
<feature type="compositionally biased region" description="Basic and acidic residues" evidence="1">
    <location>
        <begin position="293"/>
        <end position="306"/>
    </location>
</feature>
<keyword evidence="3" id="KW-0732">Signal</keyword>